<keyword evidence="4" id="KW-0833">Ubl conjugation pathway</keyword>
<proteinExistence type="inferred from homology"/>
<dbReference type="PANTHER" id="PTHR12419:SF111">
    <property type="entry name" value="OVARIAN TUMOR DOMAIN-CONTAINING DEUBIQUITINATING ENZYME 9"/>
    <property type="match status" value="1"/>
</dbReference>
<evidence type="ECO:0000313" key="9">
    <source>
        <dbReference type="Proteomes" id="UP001055439"/>
    </source>
</evidence>
<dbReference type="AlphaFoldDB" id="A0A9E7F1Q0"/>
<reference evidence="8" key="1">
    <citation type="submission" date="2022-05" db="EMBL/GenBank/DDBJ databases">
        <title>The Musa troglodytarum L. genome provides insights into the mechanism of non-climacteric behaviour and enrichment of carotenoids.</title>
        <authorList>
            <person name="Wang J."/>
        </authorList>
    </citation>
    <scope>NUCLEOTIDE SEQUENCE</scope>
    <source>
        <tissue evidence="8">Leaf</tissue>
    </source>
</reference>
<feature type="domain" description="OTU" evidence="7">
    <location>
        <begin position="275"/>
        <end position="399"/>
    </location>
</feature>
<dbReference type="InterPro" id="IPR050704">
    <property type="entry name" value="Peptidase_C85-like"/>
</dbReference>
<dbReference type="Pfam" id="PF02338">
    <property type="entry name" value="OTU"/>
    <property type="match status" value="1"/>
</dbReference>
<evidence type="ECO:0000313" key="8">
    <source>
        <dbReference type="EMBL" id="URD87894.1"/>
    </source>
</evidence>
<keyword evidence="5" id="KW-0378">Hydrolase</keyword>
<accession>A0A9E7F1Q0</accession>
<gene>
    <name evidence="8" type="ORF">MUK42_27043</name>
</gene>
<dbReference type="Gene3D" id="3.90.70.80">
    <property type="match status" value="1"/>
</dbReference>
<feature type="region of interest" description="Disordered" evidence="6">
    <location>
        <begin position="184"/>
        <end position="214"/>
    </location>
</feature>
<evidence type="ECO:0000256" key="3">
    <source>
        <dbReference type="ARBA" id="ARBA00012759"/>
    </source>
</evidence>
<name>A0A9E7F1Q0_9LILI</name>
<keyword evidence="8" id="KW-0645">Protease</keyword>
<dbReference type="GO" id="GO:0016579">
    <property type="term" value="P:protein deubiquitination"/>
    <property type="evidence" value="ECO:0007669"/>
    <property type="project" value="TreeGrafter"/>
</dbReference>
<evidence type="ECO:0000256" key="4">
    <source>
        <dbReference type="ARBA" id="ARBA00022786"/>
    </source>
</evidence>
<protein>
    <recommendedName>
        <fullName evidence="3">ubiquitinyl hydrolase 1</fullName>
        <ecNumber evidence="3">3.4.19.12</ecNumber>
    </recommendedName>
</protein>
<dbReference type="EMBL" id="CP097504">
    <property type="protein sequence ID" value="URD87894.1"/>
    <property type="molecule type" value="Genomic_DNA"/>
</dbReference>
<dbReference type="InterPro" id="IPR003323">
    <property type="entry name" value="OTU_dom"/>
</dbReference>
<evidence type="ECO:0000259" key="7">
    <source>
        <dbReference type="PROSITE" id="PS50802"/>
    </source>
</evidence>
<dbReference type="Proteomes" id="UP001055439">
    <property type="component" value="Chromosome 2"/>
</dbReference>
<dbReference type="PROSITE" id="PS50802">
    <property type="entry name" value="OTU"/>
    <property type="match status" value="1"/>
</dbReference>
<comment type="similarity">
    <text evidence="2">Belongs to the peptidase C85 family.</text>
</comment>
<dbReference type="FunFam" id="3.90.70.80:FF:000001">
    <property type="entry name" value="OTU domain-containing protein"/>
    <property type="match status" value="1"/>
</dbReference>
<evidence type="ECO:0000256" key="1">
    <source>
        <dbReference type="ARBA" id="ARBA00000707"/>
    </source>
</evidence>
<dbReference type="OrthoDB" id="415023at2759"/>
<sequence>MAVRPTRSGPSRRRSDGRRAALWAWASGRASGAGPAADSRNALSYCDQKYPELVTIPSGLISERAYYTCTSDRKHLYPMITYEQDSDIHHWGFDFLHCDLFSVPPYCGGTSQQDSSFYDTSYVGEGDIDPECATIENDEIIAHALQEELSQLAVAEASGSTHAEDECLQVSVLTQDWFSPYMRSYSSGNEGGQDEADDMEPSSSCSSPGENSYKGEEWSLELTDDFSDIEGEVGKRLNHMVSIPHVPRINGEIPSVDEATSDHQRLIDRLQMYDLVELKVQGDGNCQFRALSDQFYRSPEHHKFVRQQVLNQLKTHPEFYEGYVPMEYGDYLKKLSKSGEWGDHVTLQAAADSYGVKIFVITSFKDTCYIEILPSIQKSKRVIFLSFWAEVHYNSIYPEGALVATKSSGSFSPPLANRPLSPLLLEASRSPSLLQIARQDPLSLPVFFF</sequence>
<dbReference type="EC" id="3.4.19.12" evidence="3"/>
<evidence type="ECO:0000256" key="6">
    <source>
        <dbReference type="SAM" id="MobiDB-lite"/>
    </source>
</evidence>
<dbReference type="GO" id="GO:0006508">
    <property type="term" value="P:proteolysis"/>
    <property type="evidence" value="ECO:0007669"/>
    <property type="project" value="UniProtKB-KW"/>
</dbReference>
<dbReference type="CDD" id="cd22751">
    <property type="entry name" value="OTU_plant_OTU9-like"/>
    <property type="match status" value="1"/>
</dbReference>
<dbReference type="PANTHER" id="PTHR12419">
    <property type="entry name" value="OTU DOMAIN CONTAINING PROTEIN"/>
    <property type="match status" value="1"/>
</dbReference>
<organism evidence="8 9">
    <name type="scientific">Musa troglodytarum</name>
    <name type="common">fe'i banana</name>
    <dbReference type="NCBI Taxonomy" id="320322"/>
    <lineage>
        <taxon>Eukaryota</taxon>
        <taxon>Viridiplantae</taxon>
        <taxon>Streptophyta</taxon>
        <taxon>Embryophyta</taxon>
        <taxon>Tracheophyta</taxon>
        <taxon>Spermatophyta</taxon>
        <taxon>Magnoliopsida</taxon>
        <taxon>Liliopsida</taxon>
        <taxon>Zingiberales</taxon>
        <taxon>Musaceae</taxon>
        <taxon>Musa</taxon>
    </lineage>
</organism>
<dbReference type="SUPFAM" id="SSF54001">
    <property type="entry name" value="Cysteine proteinases"/>
    <property type="match status" value="1"/>
</dbReference>
<dbReference type="GO" id="GO:0004843">
    <property type="term" value="F:cysteine-type deubiquitinase activity"/>
    <property type="evidence" value="ECO:0007669"/>
    <property type="project" value="UniProtKB-EC"/>
</dbReference>
<dbReference type="InterPro" id="IPR038765">
    <property type="entry name" value="Papain-like_cys_pep_sf"/>
</dbReference>
<evidence type="ECO:0000256" key="2">
    <source>
        <dbReference type="ARBA" id="ARBA00010407"/>
    </source>
</evidence>
<evidence type="ECO:0000256" key="5">
    <source>
        <dbReference type="ARBA" id="ARBA00022801"/>
    </source>
</evidence>
<comment type="catalytic activity">
    <reaction evidence="1">
        <text>Thiol-dependent hydrolysis of ester, thioester, amide, peptide and isopeptide bonds formed by the C-terminal Gly of ubiquitin (a 76-residue protein attached to proteins as an intracellular targeting signal).</text>
        <dbReference type="EC" id="3.4.19.12"/>
    </reaction>
</comment>
<keyword evidence="9" id="KW-1185">Reference proteome</keyword>